<feature type="transmembrane region" description="Helical" evidence="7">
    <location>
        <begin position="28"/>
        <end position="44"/>
    </location>
</feature>
<dbReference type="SUPFAM" id="SSF55874">
    <property type="entry name" value="ATPase domain of HSP90 chaperone/DNA topoisomerase II/histidine kinase"/>
    <property type="match status" value="1"/>
</dbReference>
<dbReference type="PROSITE" id="PS50112">
    <property type="entry name" value="PAS"/>
    <property type="match status" value="1"/>
</dbReference>
<dbReference type="PROSITE" id="PS50109">
    <property type="entry name" value="HIS_KIN"/>
    <property type="match status" value="1"/>
</dbReference>
<keyword evidence="4" id="KW-0547">Nucleotide-binding</keyword>
<dbReference type="InterPro" id="IPR003594">
    <property type="entry name" value="HATPase_dom"/>
</dbReference>
<evidence type="ECO:0000259" key="9">
    <source>
        <dbReference type="PROSITE" id="PS50112"/>
    </source>
</evidence>
<evidence type="ECO:0000256" key="6">
    <source>
        <dbReference type="ARBA" id="ARBA00022840"/>
    </source>
</evidence>
<keyword evidence="5" id="KW-0418">Kinase</keyword>
<comment type="catalytic activity">
    <reaction evidence="1">
        <text>ATP + protein L-histidine = ADP + protein N-phospho-L-histidine.</text>
        <dbReference type="EC" id="2.7.13.3"/>
    </reaction>
</comment>
<keyword evidence="6" id="KW-0067">ATP-binding</keyword>
<feature type="transmembrane region" description="Helical" evidence="7">
    <location>
        <begin position="56"/>
        <end position="79"/>
    </location>
</feature>
<gene>
    <name evidence="10" type="ORF">B9H04_07285</name>
</gene>
<dbReference type="GO" id="GO:0005524">
    <property type="term" value="F:ATP binding"/>
    <property type="evidence" value="ECO:0007669"/>
    <property type="project" value="UniProtKB-KW"/>
</dbReference>
<dbReference type="GO" id="GO:0006355">
    <property type="term" value="P:regulation of DNA-templated transcription"/>
    <property type="evidence" value="ECO:0007669"/>
    <property type="project" value="InterPro"/>
</dbReference>
<dbReference type="Gene3D" id="3.30.450.20">
    <property type="entry name" value="PAS domain"/>
    <property type="match status" value="1"/>
</dbReference>
<dbReference type="InterPro" id="IPR005467">
    <property type="entry name" value="His_kinase_dom"/>
</dbReference>
<dbReference type="InterPro" id="IPR036890">
    <property type="entry name" value="HATPase_C_sf"/>
</dbReference>
<evidence type="ECO:0000256" key="5">
    <source>
        <dbReference type="ARBA" id="ARBA00022777"/>
    </source>
</evidence>
<dbReference type="SUPFAM" id="SSF55785">
    <property type="entry name" value="PYP-like sensor domain (PAS domain)"/>
    <property type="match status" value="1"/>
</dbReference>
<organism evidence="10 11">
    <name type="scientific">Halorubrum ezzemoulense DSM 17463</name>
    <dbReference type="NCBI Taxonomy" id="1121945"/>
    <lineage>
        <taxon>Archaea</taxon>
        <taxon>Methanobacteriati</taxon>
        <taxon>Methanobacteriota</taxon>
        <taxon>Stenosarchaea group</taxon>
        <taxon>Halobacteria</taxon>
        <taxon>Halobacteriales</taxon>
        <taxon>Haloferacaceae</taxon>
        <taxon>Halorubrum</taxon>
    </lineage>
</organism>
<evidence type="ECO:0000256" key="7">
    <source>
        <dbReference type="SAM" id="Phobius"/>
    </source>
</evidence>
<dbReference type="EC" id="2.7.13.3" evidence="2"/>
<dbReference type="Gene3D" id="3.30.565.10">
    <property type="entry name" value="Histidine kinase-like ATPase, C-terminal domain"/>
    <property type="match status" value="1"/>
</dbReference>
<proteinExistence type="predicted"/>
<evidence type="ECO:0000256" key="1">
    <source>
        <dbReference type="ARBA" id="ARBA00000085"/>
    </source>
</evidence>
<keyword evidence="7" id="KW-1133">Transmembrane helix</keyword>
<evidence type="ECO:0000259" key="8">
    <source>
        <dbReference type="PROSITE" id="PS50109"/>
    </source>
</evidence>
<feature type="domain" description="PAS" evidence="9">
    <location>
        <begin position="226"/>
        <end position="272"/>
    </location>
</feature>
<dbReference type="AlphaFoldDB" id="A0A1X4H8B9"/>
<evidence type="ECO:0000313" key="11">
    <source>
        <dbReference type="Proteomes" id="UP000193587"/>
    </source>
</evidence>
<dbReference type="STRING" id="1121945.GCA_000421805_03513"/>
<evidence type="ECO:0000256" key="4">
    <source>
        <dbReference type="ARBA" id="ARBA00022741"/>
    </source>
</evidence>
<reference evidence="10 11" key="1">
    <citation type="submission" date="2017-04" db="EMBL/GenBank/DDBJ databases">
        <title>MLSA of the genus Halorubrum.</title>
        <authorList>
            <person name="De La Haba R."/>
            <person name="Sanchez-Porro C."/>
            <person name="Infante-Dominguez C."/>
            <person name="Ventosa A."/>
        </authorList>
    </citation>
    <scope>NUCLEOTIDE SEQUENCE [LARGE SCALE GENOMIC DNA]</scope>
    <source>
        <strain evidence="10 11">DSM 17463</strain>
    </source>
</reference>
<dbReference type="InterPro" id="IPR031621">
    <property type="entry name" value="HisKA_7TM"/>
</dbReference>
<dbReference type="InterPro" id="IPR004358">
    <property type="entry name" value="Sig_transdc_His_kin-like_C"/>
</dbReference>
<feature type="transmembrane region" description="Helical" evidence="7">
    <location>
        <begin position="169"/>
        <end position="191"/>
    </location>
</feature>
<dbReference type="SMART" id="SM00387">
    <property type="entry name" value="HATPase_c"/>
    <property type="match status" value="1"/>
</dbReference>
<dbReference type="EMBL" id="NEDJ01000019">
    <property type="protein sequence ID" value="OSP07918.1"/>
    <property type="molecule type" value="Genomic_DNA"/>
</dbReference>
<accession>A0A1X4H8B9</accession>
<dbReference type="GO" id="GO:0004673">
    <property type="term" value="F:protein histidine kinase activity"/>
    <property type="evidence" value="ECO:0007669"/>
    <property type="project" value="UniProtKB-EC"/>
</dbReference>
<dbReference type="InterPro" id="IPR050980">
    <property type="entry name" value="2C_sensor_his_kinase"/>
</dbReference>
<keyword evidence="7" id="KW-0472">Membrane</keyword>
<comment type="caution">
    <text evidence="10">The sequence shown here is derived from an EMBL/GenBank/DDBJ whole genome shotgun (WGS) entry which is preliminary data.</text>
</comment>
<keyword evidence="3" id="KW-0808">Transferase</keyword>
<feature type="transmembrane region" description="Helical" evidence="7">
    <location>
        <begin position="134"/>
        <end position="157"/>
    </location>
</feature>
<dbReference type="Pfam" id="PF16927">
    <property type="entry name" value="HisKA_7TM"/>
    <property type="match status" value="1"/>
</dbReference>
<feature type="domain" description="Histidine kinase" evidence="8">
    <location>
        <begin position="344"/>
        <end position="540"/>
    </location>
</feature>
<dbReference type="InterPro" id="IPR013767">
    <property type="entry name" value="PAS_fold"/>
</dbReference>
<dbReference type="Pfam" id="PF02518">
    <property type="entry name" value="HATPase_c"/>
    <property type="match status" value="1"/>
</dbReference>
<name>A0A1X4H8B9_HALEZ</name>
<evidence type="ECO:0000313" key="10">
    <source>
        <dbReference type="EMBL" id="OSP07918.1"/>
    </source>
</evidence>
<dbReference type="PANTHER" id="PTHR44936">
    <property type="entry name" value="SENSOR PROTEIN CREC"/>
    <property type="match status" value="1"/>
</dbReference>
<sequence>MLHISVVLGSASAILAWREGQSPGARPLVLLLAGQVFWSLMLIFRLRAPGVEAKLFWMYLMWIGVVAIPLGWMLFALSYTGHDRFLNWRYVSALTVVPVVTVILAILGPTQGLLQISIAQTPDLSVAQNDSGGIWYWIVAAYTYLLGGVGSALLVRLALSQMAAFRKQAYTLIGALIIPWGINLCYLTNVLSTPIDPTPVAFSVSGVIYLTAIRRYSLLRTNPAPNTTARRLVFDSTQEGILVLDLNDNVINVNGPALEMLNVQRDELLGSSAPETIPKYEAFPDSGVFEDFLTTQTHSGKRDFKIKTVEITTQRGQVIGSMVTLQDVTEFLRQEQRLQVLNRVLRHNIKTETNLILGYSEDLPTEAAERVKQSALQIDELGQKGREAIRLFSRAREESDVRSIEMILKERLREVRSRFSDVTFELQCPDQDVPVDVLVSPVLSNAIENAAEHNTSDSPHVEIVASVGEQVQIEIRDNGPGIPEHELSVLSEGTESVLHHGSGLGLWIIKWGTDLLGGRVQFGENEVTGTVVSISLPRKEPSAN</sequence>
<dbReference type="CDD" id="cd00130">
    <property type="entry name" value="PAS"/>
    <property type="match status" value="1"/>
</dbReference>
<dbReference type="InterPro" id="IPR035965">
    <property type="entry name" value="PAS-like_dom_sf"/>
</dbReference>
<dbReference type="Proteomes" id="UP000193587">
    <property type="component" value="Unassembled WGS sequence"/>
</dbReference>
<dbReference type="RefSeq" id="WP_080508776.1">
    <property type="nucleotide sequence ID" value="NZ_NEDJ01000019.1"/>
</dbReference>
<dbReference type="Pfam" id="PF00989">
    <property type="entry name" value="PAS"/>
    <property type="match status" value="1"/>
</dbReference>
<dbReference type="NCBIfam" id="TIGR00229">
    <property type="entry name" value="sensory_box"/>
    <property type="match status" value="1"/>
</dbReference>
<dbReference type="PRINTS" id="PR00344">
    <property type="entry name" value="BCTRLSENSOR"/>
</dbReference>
<dbReference type="InterPro" id="IPR000014">
    <property type="entry name" value="PAS"/>
</dbReference>
<dbReference type="SMART" id="SM00091">
    <property type="entry name" value="PAS"/>
    <property type="match status" value="1"/>
</dbReference>
<dbReference type="CDD" id="cd00075">
    <property type="entry name" value="HATPase"/>
    <property type="match status" value="1"/>
</dbReference>
<evidence type="ECO:0000256" key="2">
    <source>
        <dbReference type="ARBA" id="ARBA00012438"/>
    </source>
</evidence>
<keyword evidence="7" id="KW-0812">Transmembrane</keyword>
<evidence type="ECO:0000256" key="3">
    <source>
        <dbReference type="ARBA" id="ARBA00022679"/>
    </source>
</evidence>
<dbReference type="PANTHER" id="PTHR44936:SF10">
    <property type="entry name" value="SENSOR PROTEIN RSTB"/>
    <property type="match status" value="1"/>
</dbReference>
<protein>
    <recommendedName>
        <fullName evidence="2">histidine kinase</fullName>
        <ecNumber evidence="2">2.7.13.3</ecNumber>
    </recommendedName>
</protein>
<feature type="transmembrane region" description="Helical" evidence="7">
    <location>
        <begin position="91"/>
        <end position="114"/>
    </location>
</feature>